<evidence type="ECO:0000256" key="1">
    <source>
        <dbReference type="SAM" id="MobiDB-lite"/>
    </source>
</evidence>
<dbReference type="Proteomes" id="UP001500755">
    <property type="component" value="Unassembled WGS sequence"/>
</dbReference>
<feature type="compositionally biased region" description="Low complexity" evidence="1">
    <location>
        <begin position="1"/>
        <end position="37"/>
    </location>
</feature>
<feature type="region of interest" description="Disordered" evidence="1">
    <location>
        <begin position="124"/>
        <end position="149"/>
    </location>
</feature>
<evidence type="ECO:0000313" key="3">
    <source>
        <dbReference type="Proteomes" id="UP001500755"/>
    </source>
</evidence>
<feature type="region of interest" description="Disordered" evidence="1">
    <location>
        <begin position="1"/>
        <end position="40"/>
    </location>
</feature>
<accession>A0ABN2TCN7</accession>
<evidence type="ECO:0000313" key="2">
    <source>
        <dbReference type="EMBL" id="GAA2005183.1"/>
    </source>
</evidence>
<sequence length="149" mass="14383">MLAPAGTAGTTGASADDPATEPADGTLTPTATATPDTSGPEARLLFTEALGELAPTAVSGPSTSAADGLIGDLRADGAPVTTVDGLQYTSGPVITALSVASTHQGARDAFGFASAADTVVPDAEALRSPLASTQQADAEGAEGTGEGEQ</sequence>
<proteinExistence type="predicted"/>
<keyword evidence="3" id="KW-1185">Reference proteome</keyword>
<reference evidence="2 3" key="1">
    <citation type="journal article" date="2019" name="Int. J. Syst. Evol. Microbiol.">
        <title>The Global Catalogue of Microorganisms (GCM) 10K type strain sequencing project: providing services to taxonomists for standard genome sequencing and annotation.</title>
        <authorList>
            <consortium name="The Broad Institute Genomics Platform"/>
            <consortium name="The Broad Institute Genome Sequencing Center for Infectious Disease"/>
            <person name="Wu L."/>
            <person name="Ma J."/>
        </authorList>
    </citation>
    <scope>NUCLEOTIDE SEQUENCE [LARGE SCALE GENOMIC DNA]</scope>
    <source>
        <strain evidence="2 3">JCM 14546</strain>
    </source>
</reference>
<dbReference type="Pfam" id="PF11382">
    <property type="entry name" value="MctB"/>
    <property type="match status" value="1"/>
</dbReference>
<dbReference type="EMBL" id="BAAANO010000013">
    <property type="protein sequence ID" value="GAA2005183.1"/>
    <property type="molecule type" value="Genomic_DNA"/>
</dbReference>
<dbReference type="InterPro" id="IPR021522">
    <property type="entry name" value="MctB"/>
</dbReference>
<organism evidence="2 3">
    <name type="scientific">Brevibacterium samyangense</name>
    <dbReference type="NCBI Taxonomy" id="366888"/>
    <lineage>
        <taxon>Bacteria</taxon>
        <taxon>Bacillati</taxon>
        <taxon>Actinomycetota</taxon>
        <taxon>Actinomycetes</taxon>
        <taxon>Micrococcales</taxon>
        <taxon>Brevibacteriaceae</taxon>
        <taxon>Brevibacterium</taxon>
    </lineage>
</organism>
<protein>
    <submittedName>
        <fullName evidence="2">Uncharacterized protein</fullName>
    </submittedName>
</protein>
<gene>
    <name evidence="2" type="ORF">GCM10009755_13480</name>
</gene>
<comment type="caution">
    <text evidence="2">The sequence shown here is derived from an EMBL/GenBank/DDBJ whole genome shotgun (WGS) entry which is preliminary data.</text>
</comment>
<name>A0ABN2TCN7_9MICO</name>